<dbReference type="GO" id="GO:0016281">
    <property type="term" value="C:eukaryotic translation initiation factor 4F complex"/>
    <property type="evidence" value="ECO:0007669"/>
    <property type="project" value="TreeGrafter"/>
</dbReference>
<dbReference type="GO" id="GO:0006417">
    <property type="term" value="P:regulation of translation"/>
    <property type="evidence" value="ECO:0007669"/>
    <property type="project" value="UniProtKB-KW"/>
</dbReference>
<keyword evidence="3" id="KW-0810">Translation regulation</keyword>
<evidence type="ECO:0000256" key="5">
    <source>
        <dbReference type="ARBA" id="ARBA00022917"/>
    </source>
</evidence>
<evidence type="ECO:0000313" key="7">
    <source>
        <dbReference type="EMBL" id="OHT06901.1"/>
    </source>
</evidence>
<comment type="similarity">
    <text evidence="1 6">Belongs to the eukaryotic initiation factor 4E family.</text>
</comment>
<dbReference type="Pfam" id="PF01652">
    <property type="entry name" value="IF4E"/>
    <property type="match status" value="1"/>
</dbReference>
<evidence type="ECO:0000256" key="4">
    <source>
        <dbReference type="ARBA" id="ARBA00022884"/>
    </source>
</evidence>
<dbReference type="EMBL" id="MLAK01000712">
    <property type="protein sequence ID" value="OHT06901.1"/>
    <property type="molecule type" value="Genomic_DNA"/>
</dbReference>
<dbReference type="VEuPathDB" id="TrichDB:TRFO_25010"/>
<dbReference type="PANTHER" id="PTHR11960">
    <property type="entry name" value="EUKARYOTIC TRANSLATION INITIATION FACTOR 4E RELATED"/>
    <property type="match status" value="1"/>
</dbReference>
<evidence type="ECO:0000256" key="1">
    <source>
        <dbReference type="ARBA" id="ARBA00009860"/>
    </source>
</evidence>
<dbReference type="InterPro" id="IPR023398">
    <property type="entry name" value="TIF_eIF4e-like"/>
</dbReference>
<dbReference type="Proteomes" id="UP000179807">
    <property type="component" value="Unassembled WGS sequence"/>
</dbReference>
<accession>A0A1J4KBP6</accession>
<dbReference type="GO" id="GO:0003743">
    <property type="term" value="F:translation initiation factor activity"/>
    <property type="evidence" value="ECO:0007669"/>
    <property type="project" value="UniProtKB-KW"/>
</dbReference>
<keyword evidence="4 6" id="KW-0694">RNA-binding</keyword>
<reference evidence="7" key="1">
    <citation type="submission" date="2016-10" db="EMBL/GenBank/DDBJ databases">
        <authorList>
            <person name="Benchimol M."/>
            <person name="Almeida L.G."/>
            <person name="Vasconcelos A.T."/>
            <person name="Perreira-Neves A."/>
            <person name="Rosa I.A."/>
            <person name="Tasca T."/>
            <person name="Bogo M.R."/>
            <person name="de Souza W."/>
        </authorList>
    </citation>
    <scope>NUCLEOTIDE SEQUENCE [LARGE SCALE GENOMIC DNA]</scope>
    <source>
        <strain evidence="7">K</strain>
    </source>
</reference>
<evidence type="ECO:0000256" key="2">
    <source>
        <dbReference type="ARBA" id="ARBA00022540"/>
    </source>
</evidence>
<dbReference type="OrthoDB" id="590761at2759"/>
<dbReference type="SUPFAM" id="SSF55418">
    <property type="entry name" value="eIF4e-like"/>
    <property type="match status" value="1"/>
</dbReference>
<dbReference type="AlphaFoldDB" id="A0A1J4KBP6"/>
<dbReference type="Gene3D" id="3.30.760.10">
    <property type="entry name" value="RNA Cap, Translation Initiation Factor Eif4e"/>
    <property type="match status" value="1"/>
</dbReference>
<proteinExistence type="inferred from homology"/>
<dbReference type="GO" id="GO:0000340">
    <property type="term" value="F:RNA 7-methylguanosine cap binding"/>
    <property type="evidence" value="ECO:0007669"/>
    <property type="project" value="TreeGrafter"/>
</dbReference>
<keyword evidence="2 6" id="KW-0396">Initiation factor</keyword>
<keyword evidence="8" id="KW-1185">Reference proteome</keyword>
<name>A0A1J4KBP6_9EUKA</name>
<evidence type="ECO:0000256" key="3">
    <source>
        <dbReference type="ARBA" id="ARBA00022845"/>
    </source>
</evidence>
<keyword evidence="5 6" id="KW-0648">Protein biosynthesis</keyword>
<dbReference type="InterPro" id="IPR001040">
    <property type="entry name" value="TIF_eIF_4E"/>
</dbReference>
<dbReference type="PANTHER" id="PTHR11960:SF8">
    <property type="entry name" value="EUKARYOTIC TRANSLATION INITIATION FACTOR 4E1-RELATED"/>
    <property type="match status" value="1"/>
</dbReference>
<dbReference type="GeneID" id="94838782"/>
<sequence length="191" mass="22260">MSLFDFEMQSEEITAIPPAEEEDEIHNLSDTWVFWYLIPNRSGQVNDWNEYLHPLHSFSTAEDFIRLLNSIEHPKKLLRGCRYYVFRSNSKPLWEHPAAVGGHFVSVEIAKDPERDSDIERKWIELVQSISEDEYPGGQTILGIEYNSRPTSWKISIWTSAECDCVDQIKTRVETDFDLNYEVTISEISPD</sequence>
<protein>
    <submittedName>
        <fullName evidence="7">Eukaryotic initiation factor 4E family protein</fullName>
    </submittedName>
</protein>
<dbReference type="RefSeq" id="XP_068360037.1">
    <property type="nucleotide sequence ID" value="XM_068504078.1"/>
</dbReference>
<evidence type="ECO:0000256" key="6">
    <source>
        <dbReference type="RuleBase" id="RU004374"/>
    </source>
</evidence>
<evidence type="ECO:0000313" key="8">
    <source>
        <dbReference type="Proteomes" id="UP000179807"/>
    </source>
</evidence>
<comment type="caution">
    <text evidence="7">The sequence shown here is derived from an EMBL/GenBank/DDBJ whole genome shotgun (WGS) entry which is preliminary data.</text>
</comment>
<organism evidence="7 8">
    <name type="scientific">Tritrichomonas foetus</name>
    <dbReference type="NCBI Taxonomy" id="1144522"/>
    <lineage>
        <taxon>Eukaryota</taxon>
        <taxon>Metamonada</taxon>
        <taxon>Parabasalia</taxon>
        <taxon>Tritrichomonadida</taxon>
        <taxon>Tritrichomonadidae</taxon>
        <taxon>Tritrichomonas</taxon>
    </lineage>
</organism>
<gene>
    <name evidence="7" type="ORF">TRFO_25010</name>
</gene>